<proteinExistence type="predicted"/>
<dbReference type="Ensembl" id="ENSOART00020061408.1">
    <property type="protein sequence ID" value="ENSOARP00020040010.1"/>
    <property type="gene ID" value="ENSOARG00020033315.1"/>
</dbReference>
<organism evidence="1">
    <name type="scientific">Ovis aries</name>
    <name type="common">Sheep</name>
    <dbReference type="NCBI Taxonomy" id="9940"/>
    <lineage>
        <taxon>Eukaryota</taxon>
        <taxon>Metazoa</taxon>
        <taxon>Chordata</taxon>
        <taxon>Craniata</taxon>
        <taxon>Vertebrata</taxon>
        <taxon>Euteleostomi</taxon>
        <taxon>Mammalia</taxon>
        <taxon>Eutheria</taxon>
        <taxon>Laurasiatheria</taxon>
        <taxon>Artiodactyla</taxon>
        <taxon>Ruminantia</taxon>
        <taxon>Pecora</taxon>
        <taxon>Bovidae</taxon>
        <taxon>Caprinae</taxon>
        <taxon>Ovis</taxon>
    </lineage>
</organism>
<evidence type="ECO:0000313" key="1">
    <source>
        <dbReference type="Ensembl" id="ENSOARP00020040010.1"/>
    </source>
</evidence>
<sequence>MLHITCLPEEDGFSRLSGGGASSFQRHRESHTTQVIHQLRLSENESVALRELLDWRRRLCEERADWPRILPPREPRAPPPPPCRKPEGAPCRRLPPEFWDSTL</sequence>
<protein>
    <submittedName>
        <fullName evidence="1">Uncharacterized protein</fullName>
    </submittedName>
</protein>
<reference evidence="1" key="2">
    <citation type="submission" date="2025-08" db="UniProtKB">
        <authorList>
            <consortium name="Ensembl"/>
        </authorList>
    </citation>
    <scope>IDENTIFICATION</scope>
</reference>
<name>A0AC11D4S2_SHEEP</name>
<accession>A0AC11D4S2</accession>
<reference evidence="1" key="3">
    <citation type="submission" date="2025-09" db="UniProtKB">
        <authorList>
            <consortium name="Ensembl"/>
        </authorList>
    </citation>
    <scope>IDENTIFICATION</scope>
</reference>
<reference evidence="1" key="1">
    <citation type="submission" date="2020-11" db="EMBL/GenBank/DDBJ databases">
        <authorList>
            <person name="Davenport K.M."/>
            <person name="Bickhart D.M."/>
            <person name="Smith T.P.L."/>
            <person name="Murdoch B.M."/>
            <person name="Rosen B.D."/>
        </authorList>
    </citation>
    <scope>NUCLEOTIDE SEQUENCE [LARGE SCALE GENOMIC DNA]</scope>
    <source>
        <strain evidence="1">OAR_USU_Benz2616</strain>
    </source>
</reference>